<evidence type="ECO:0000256" key="3">
    <source>
        <dbReference type="ARBA" id="ARBA00022723"/>
    </source>
</evidence>
<evidence type="ECO:0000256" key="9">
    <source>
        <dbReference type="PROSITE-ProRule" id="PRU00042"/>
    </source>
</evidence>
<evidence type="ECO:0000259" key="11">
    <source>
        <dbReference type="PROSITE" id="PS50157"/>
    </source>
</evidence>
<evidence type="ECO:0000256" key="10">
    <source>
        <dbReference type="SAM" id="MobiDB-lite"/>
    </source>
</evidence>
<dbReference type="InterPro" id="IPR043359">
    <property type="entry name" value="GLI-like"/>
</dbReference>
<reference evidence="12 13" key="1">
    <citation type="submission" date="2023-09" db="EMBL/GenBank/DDBJ databases">
        <authorList>
            <person name="Wang M."/>
        </authorList>
    </citation>
    <scope>NUCLEOTIDE SEQUENCE [LARGE SCALE GENOMIC DNA]</scope>
    <source>
        <strain evidence="12">GT-2023</strain>
        <tissue evidence="12">Liver</tissue>
    </source>
</reference>
<dbReference type="PANTHER" id="PTHR45718:SF8">
    <property type="entry name" value="GLIS FAMILY ZINC FINGER 2"/>
    <property type="match status" value="1"/>
</dbReference>
<dbReference type="PROSITE" id="PS50157">
    <property type="entry name" value="ZINC_FINGER_C2H2_2"/>
    <property type="match status" value="4"/>
</dbReference>
<keyword evidence="7" id="KW-0238">DNA-binding</keyword>
<feature type="non-terminal residue" evidence="12">
    <location>
        <position position="562"/>
    </location>
</feature>
<keyword evidence="4" id="KW-0677">Repeat</keyword>
<evidence type="ECO:0000313" key="12">
    <source>
        <dbReference type="EMBL" id="KAL1262128.1"/>
    </source>
</evidence>
<feature type="compositionally biased region" description="Polar residues" evidence="10">
    <location>
        <begin position="534"/>
        <end position="543"/>
    </location>
</feature>
<feature type="region of interest" description="Disordered" evidence="10">
    <location>
        <begin position="384"/>
        <end position="440"/>
    </location>
</feature>
<keyword evidence="13" id="KW-1185">Reference proteome</keyword>
<feature type="region of interest" description="Disordered" evidence="10">
    <location>
        <begin position="504"/>
        <end position="543"/>
    </location>
</feature>
<keyword evidence="6" id="KW-0862">Zinc</keyword>
<evidence type="ECO:0000256" key="6">
    <source>
        <dbReference type="ARBA" id="ARBA00022833"/>
    </source>
</evidence>
<dbReference type="EMBL" id="JAYMGO010000014">
    <property type="protein sequence ID" value="KAL1262128.1"/>
    <property type="molecule type" value="Genomic_DNA"/>
</dbReference>
<feature type="domain" description="C2H2-type" evidence="11">
    <location>
        <begin position="338"/>
        <end position="367"/>
    </location>
</feature>
<dbReference type="PROSITE" id="PS00028">
    <property type="entry name" value="ZINC_FINGER_C2H2_1"/>
    <property type="match status" value="3"/>
</dbReference>
<dbReference type="Pfam" id="PF23561">
    <property type="entry name" value="zf-C2H2_15"/>
    <property type="match status" value="1"/>
</dbReference>
<keyword evidence="8" id="KW-0539">Nucleus</keyword>
<dbReference type="PANTHER" id="PTHR45718">
    <property type="entry name" value="TRANSCRIPTIONAL ACTIVATOR CUBITUS INTERRUPTUS"/>
    <property type="match status" value="1"/>
</dbReference>
<proteinExistence type="inferred from homology"/>
<accession>A0ABR3MEL8</accession>
<feature type="compositionally biased region" description="Low complexity" evidence="10">
    <location>
        <begin position="392"/>
        <end position="408"/>
    </location>
</feature>
<evidence type="ECO:0000256" key="1">
    <source>
        <dbReference type="ARBA" id="ARBA00004123"/>
    </source>
</evidence>
<feature type="domain" description="C2H2-type" evidence="11">
    <location>
        <begin position="368"/>
        <end position="395"/>
    </location>
</feature>
<dbReference type="Proteomes" id="UP001558613">
    <property type="component" value="Unassembled WGS sequence"/>
</dbReference>
<evidence type="ECO:0000256" key="2">
    <source>
        <dbReference type="ARBA" id="ARBA00010831"/>
    </source>
</evidence>
<dbReference type="InterPro" id="IPR041643">
    <property type="entry name" value="Znf_ZIC"/>
</dbReference>
<keyword evidence="3" id="KW-0479">Metal-binding</keyword>
<feature type="compositionally biased region" description="Polar residues" evidence="10">
    <location>
        <begin position="415"/>
        <end position="435"/>
    </location>
</feature>
<dbReference type="SUPFAM" id="SSF57667">
    <property type="entry name" value="beta-beta-alpha zinc fingers"/>
    <property type="match status" value="2"/>
</dbReference>
<evidence type="ECO:0000313" key="13">
    <source>
        <dbReference type="Proteomes" id="UP001558613"/>
    </source>
</evidence>
<gene>
    <name evidence="12" type="ORF">QQF64_007393</name>
</gene>
<dbReference type="Pfam" id="PF00096">
    <property type="entry name" value="zf-C2H2"/>
    <property type="match status" value="3"/>
</dbReference>
<dbReference type="InterPro" id="IPR013087">
    <property type="entry name" value="Znf_C2H2_type"/>
</dbReference>
<feature type="region of interest" description="Disordered" evidence="10">
    <location>
        <begin position="14"/>
        <end position="38"/>
    </location>
</feature>
<sequence>MTMLLDSAPQFPSLGVGGFGTPRHHELGNRDPGLGLSPFADSSHSAAFKISPVTHDIASSQSSAFTPQATGYAAALGHHHGGQVGSYPGGAFNSTRDFLFRNRGAGIGETAPPSAQHGIFAASAGSLHGPPGISDNPGHLLFPGLHDQSVSHTSPGGHVVNSQMHLGLRGDIFGRPDPYRPVASPRTDPYGTAQLHNYNHPINMNMGMNVPTHHGPGAFFRYMRQPIKQELSCKWIDENQMNRPKKTCDRTFSTMHEMVTHVSMEHVGGPEQSNHVCFWEDCPREGKSFKAKYKLVNHIRVHTGEKPFPCPFPGCGKIFARSENLKIHKRTHTGEKPFKCEFDGCDRRFANSSDRKKHMHVHTSDKPYICKVCDKSYTHPSSLRKHMKVHESQGSESSPAASSGYESSTPPVLVSANTEDPTKTPTSSVQNTSAHSDGLPPNFNEWYRGYQGVGSQVLLEIAWLLPKRPHARIMQGPKVHQSQSNPSCCLPLNTPGPISCVIGHSRRPSPANRPKQTAPLGLAASPPAPRTHPRTSQVCFSGHANRNTQHPFPCTHTFPEAH</sequence>
<dbReference type="SMART" id="SM00355">
    <property type="entry name" value="ZnF_C2H2"/>
    <property type="match status" value="5"/>
</dbReference>
<dbReference type="Pfam" id="PF18366">
    <property type="entry name" value="zf_ZIC"/>
    <property type="match status" value="1"/>
</dbReference>
<comment type="similarity">
    <text evidence="2">Belongs to the GLI C2H2-type zinc-finger protein family.</text>
</comment>
<feature type="domain" description="C2H2-type" evidence="11">
    <location>
        <begin position="308"/>
        <end position="337"/>
    </location>
</feature>
<evidence type="ECO:0000256" key="5">
    <source>
        <dbReference type="ARBA" id="ARBA00022771"/>
    </source>
</evidence>
<dbReference type="InterPro" id="IPR056436">
    <property type="entry name" value="Znf-C2H2_ZIC1-5/GLI1-3-like"/>
</dbReference>
<feature type="domain" description="C2H2-type" evidence="11">
    <location>
        <begin position="280"/>
        <end position="307"/>
    </location>
</feature>
<evidence type="ECO:0000256" key="7">
    <source>
        <dbReference type="ARBA" id="ARBA00023125"/>
    </source>
</evidence>
<comment type="caution">
    <text evidence="12">The sequence shown here is derived from an EMBL/GenBank/DDBJ whole genome shotgun (WGS) entry which is preliminary data.</text>
</comment>
<dbReference type="InterPro" id="IPR036236">
    <property type="entry name" value="Znf_C2H2_sf"/>
</dbReference>
<name>A0ABR3MEL8_9TELE</name>
<comment type="subcellular location">
    <subcellularLocation>
        <location evidence="1">Nucleus</location>
    </subcellularLocation>
</comment>
<dbReference type="Gene3D" id="3.30.160.60">
    <property type="entry name" value="Classic Zinc Finger"/>
    <property type="match status" value="4"/>
</dbReference>
<protein>
    <recommendedName>
        <fullName evidence="11">C2H2-type domain-containing protein</fullName>
    </recommendedName>
</protein>
<organism evidence="12 13">
    <name type="scientific">Cirrhinus molitorella</name>
    <name type="common">mud carp</name>
    <dbReference type="NCBI Taxonomy" id="172907"/>
    <lineage>
        <taxon>Eukaryota</taxon>
        <taxon>Metazoa</taxon>
        <taxon>Chordata</taxon>
        <taxon>Craniata</taxon>
        <taxon>Vertebrata</taxon>
        <taxon>Euteleostomi</taxon>
        <taxon>Actinopterygii</taxon>
        <taxon>Neopterygii</taxon>
        <taxon>Teleostei</taxon>
        <taxon>Ostariophysi</taxon>
        <taxon>Cypriniformes</taxon>
        <taxon>Cyprinidae</taxon>
        <taxon>Labeoninae</taxon>
        <taxon>Labeonini</taxon>
        <taxon>Cirrhinus</taxon>
    </lineage>
</organism>
<keyword evidence="5 9" id="KW-0863">Zinc-finger</keyword>
<evidence type="ECO:0000256" key="8">
    <source>
        <dbReference type="ARBA" id="ARBA00023242"/>
    </source>
</evidence>
<evidence type="ECO:0000256" key="4">
    <source>
        <dbReference type="ARBA" id="ARBA00022737"/>
    </source>
</evidence>